<dbReference type="Proteomes" id="UP001500728">
    <property type="component" value="Unassembled WGS sequence"/>
</dbReference>
<organism evidence="2 3">
    <name type="scientific">Streptomyces labedae</name>
    <dbReference type="NCBI Taxonomy" id="285569"/>
    <lineage>
        <taxon>Bacteria</taxon>
        <taxon>Bacillati</taxon>
        <taxon>Actinomycetota</taxon>
        <taxon>Actinomycetes</taxon>
        <taxon>Kitasatosporales</taxon>
        <taxon>Streptomycetaceae</taxon>
        <taxon>Streptomyces</taxon>
    </lineage>
</organism>
<accession>A0ABP6QTD9</accession>
<sequence>MVGADQGDWDGTAPLSAIVGSSDGRAGTADKSYPHAPQKRSPDSRGSSQLGHFDSAACWGICDINYTHVRGR</sequence>
<evidence type="ECO:0000313" key="2">
    <source>
        <dbReference type="EMBL" id="GAA3255789.1"/>
    </source>
</evidence>
<keyword evidence="3" id="KW-1185">Reference proteome</keyword>
<dbReference type="EMBL" id="BAAAUW010000006">
    <property type="protein sequence ID" value="GAA3255789.1"/>
    <property type="molecule type" value="Genomic_DNA"/>
</dbReference>
<evidence type="ECO:0000313" key="3">
    <source>
        <dbReference type="Proteomes" id="UP001500728"/>
    </source>
</evidence>
<name>A0ABP6QTD9_9ACTN</name>
<protein>
    <submittedName>
        <fullName evidence="2">Uncharacterized protein</fullName>
    </submittedName>
</protein>
<dbReference type="RefSeq" id="WP_244792217.1">
    <property type="nucleotide sequence ID" value="NZ_BAAAUW010000006.1"/>
</dbReference>
<evidence type="ECO:0000256" key="1">
    <source>
        <dbReference type="SAM" id="MobiDB-lite"/>
    </source>
</evidence>
<feature type="region of interest" description="Disordered" evidence="1">
    <location>
        <begin position="1"/>
        <end position="52"/>
    </location>
</feature>
<reference evidence="3" key="1">
    <citation type="journal article" date="2019" name="Int. J. Syst. Evol. Microbiol.">
        <title>The Global Catalogue of Microorganisms (GCM) 10K type strain sequencing project: providing services to taxonomists for standard genome sequencing and annotation.</title>
        <authorList>
            <consortium name="The Broad Institute Genomics Platform"/>
            <consortium name="The Broad Institute Genome Sequencing Center for Infectious Disease"/>
            <person name="Wu L."/>
            <person name="Ma J."/>
        </authorList>
    </citation>
    <scope>NUCLEOTIDE SEQUENCE [LARGE SCALE GENOMIC DNA]</scope>
    <source>
        <strain evidence="3">JCM 9381</strain>
    </source>
</reference>
<comment type="caution">
    <text evidence="2">The sequence shown here is derived from an EMBL/GenBank/DDBJ whole genome shotgun (WGS) entry which is preliminary data.</text>
</comment>
<gene>
    <name evidence="2" type="ORF">GCM10010469_18310</name>
</gene>
<proteinExistence type="predicted"/>